<feature type="signal peptide" evidence="2">
    <location>
        <begin position="1"/>
        <end position="21"/>
    </location>
</feature>
<gene>
    <name evidence="4" type="ORF">JM946_19560</name>
</gene>
<organism evidence="4 5">
    <name type="scientific">Steroidobacter gossypii</name>
    <dbReference type="NCBI Taxonomy" id="2805490"/>
    <lineage>
        <taxon>Bacteria</taxon>
        <taxon>Pseudomonadati</taxon>
        <taxon>Pseudomonadota</taxon>
        <taxon>Gammaproteobacteria</taxon>
        <taxon>Steroidobacterales</taxon>
        <taxon>Steroidobacteraceae</taxon>
        <taxon>Steroidobacter</taxon>
    </lineage>
</organism>
<accession>A0ABS1X152</accession>
<dbReference type="InterPro" id="IPR011250">
    <property type="entry name" value="OMP/PagP_B-barrel"/>
</dbReference>
<dbReference type="SUPFAM" id="SSF56925">
    <property type="entry name" value="OMPA-like"/>
    <property type="match status" value="1"/>
</dbReference>
<evidence type="ECO:0000313" key="5">
    <source>
        <dbReference type="Proteomes" id="UP000661077"/>
    </source>
</evidence>
<reference evidence="4 5" key="1">
    <citation type="journal article" date="2021" name="Int. J. Syst. Evol. Microbiol.">
        <title>Steroidobacter gossypii sp. nov., isolated from soil of cotton cropping field.</title>
        <authorList>
            <person name="Huang R."/>
            <person name="Yang S."/>
            <person name="Zhen C."/>
            <person name="Liu W."/>
        </authorList>
    </citation>
    <scope>NUCLEOTIDE SEQUENCE [LARGE SCALE GENOMIC DNA]</scope>
    <source>
        <strain evidence="4 5">S1-65</strain>
    </source>
</reference>
<sequence length="203" mass="21781">MKRIRACAAWMTLALTCNVNADESGPYLSAGLGRVDAPDNASLGALRGQTDNDVWSWTVGVGYRFNKNIALELGYLDLGELESGNLTDPTGSTDARARAGFAADGATFALVGTFPIGRWEPYVKAGVMFSSTELRFSGSTDSVPFAGRITDDTEDPLYGAGVRFTVAEPLQVYLDLTYLDDVGEHDTGQSNYLNGSAGVLWRF</sequence>
<evidence type="ECO:0000313" key="4">
    <source>
        <dbReference type="EMBL" id="MBM0106939.1"/>
    </source>
</evidence>
<dbReference type="EMBL" id="JAEVLS010000004">
    <property type="protein sequence ID" value="MBM0106939.1"/>
    <property type="molecule type" value="Genomic_DNA"/>
</dbReference>
<evidence type="ECO:0000256" key="1">
    <source>
        <dbReference type="ARBA" id="ARBA00022729"/>
    </source>
</evidence>
<dbReference type="InterPro" id="IPR027385">
    <property type="entry name" value="Beta-barrel_OMP"/>
</dbReference>
<evidence type="ECO:0000256" key="2">
    <source>
        <dbReference type="SAM" id="SignalP"/>
    </source>
</evidence>
<feature type="domain" description="Outer membrane protein beta-barrel" evidence="3">
    <location>
        <begin position="8"/>
        <end position="203"/>
    </location>
</feature>
<protein>
    <submittedName>
        <fullName evidence="4">Outer membrane beta-barrel protein</fullName>
    </submittedName>
</protein>
<evidence type="ECO:0000259" key="3">
    <source>
        <dbReference type="Pfam" id="PF13505"/>
    </source>
</evidence>
<name>A0ABS1X152_9GAMM</name>
<keyword evidence="1 2" id="KW-0732">Signal</keyword>
<feature type="chain" id="PRO_5045401960" evidence="2">
    <location>
        <begin position="22"/>
        <end position="203"/>
    </location>
</feature>
<dbReference type="RefSeq" id="WP_203169051.1">
    <property type="nucleotide sequence ID" value="NZ_JAEVLS010000004.1"/>
</dbReference>
<dbReference type="Proteomes" id="UP000661077">
    <property type="component" value="Unassembled WGS sequence"/>
</dbReference>
<proteinExistence type="predicted"/>
<keyword evidence="5" id="KW-1185">Reference proteome</keyword>
<comment type="caution">
    <text evidence="4">The sequence shown here is derived from an EMBL/GenBank/DDBJ whole genome shotgun (WGS) entry which is preliminary data.</text>
</comment>
<dbReference type="Gene3D" id="2.40.160.20">
    <property type="match status" value="1"/>
</dbReference>
<dbReference type="Pfam" id="PF13505">
    <property type="entry name" value="OMP_b-brl"/>
    <property type="match status" value="1"/>
</dbReference>